<dbReference type="InterPro" id="IPR015943">
    <property type="entry name" value="WD40/YVTN_repeat-like_dom_sf"/>
</dbReference>
<keyword evidence="4" id="KW-1185">Reference proteome</keyword>
<evidence type="ECO:0000259" key="2">
    <source>
        <dbReference type="Pfam" id="PF16756"/>
    </source>
</evidence>
<organism evidence="3 4">
    <name type="scientific">Neopipo cinnamomea</name>
    <dbReference type="NCBI Taxonomy" id="456388"/>
    <lineage>
        <taxon>Eukaryota</taxon>
        <taxon>Metazoa</taxon>
        <taxon>Chordata</taxon>
        <taxon>Craniata</taxon>
        <taxon>Vertebrata</taxon>
        <taxon>Euteleostomi</taxon>
        <taxon>Archelosauria</taxon>
        <taxon>Archosauria</taxon>
        <taxon>Dinosauria</taxon>
        <taxon>Saurischia</taxon>
        <taxon>Theropoda</taxon>
        <taxon>Coelurosauria</taxon>
        <taxon>Aves</taxon>
        <taxon>Neognathae</taxon>
        <taxon>Neoaves</taxon>
        <taxon>Telluraves</taxon>
        <taxon>Australaves</taxon>
        <taxon>Passeriformes</taxon>
        <taxon>Tyrannidae</taxon>
        <taxon>Neopipo</taxon>
    </lineage>
</organism>
<dbReference type="Gene3D" id="2.130.10.10">
    <property type="entry name" value="YVTN repeat-like/Quinoprotein amine dehydrogenase"/>
    <property type="match status" value="1"/>
</dbReference>
<proteinExistence type="predicted"/>
<comment type="caution">
    <text evidence="3">The sequence shown here is derived from an EMBL/GenBank/DDBJ whole genome shotgun (WGS) entry which is preliminary data.</text>
</comment>
<accession>A0A7K4QME4</accession>
<feature type="compositionally biased region" description="Basic and acidic residues" evidence="1">
    <location>
        <begin position="121"/>
        <end position="139"/>
    </location>
</feature>
<feature type="region of interest" description="Disordered" evidence="1">
    <location>
        <begin position="228"/>
        <end position="256"/>
    </location>
</feature>
<dbReference type="GO" id="GO:0000724">
    <property type="term" value="P:double-strand break repair via homologous recombination"/>
    <property type="evidence" value="ECO:0007669"/>
    <property type="project" value="InterPro"/>
</dbReference>
<dbReference type="Pfam" id="PF16756">
    <property type="entry name" value="PALB2_WD40"/>
    <property type="match status" value="1"/>
</dbReference>
<feature type="non-terminal residue" evidence="3">
    <location>
        <position position="1"/>
    </location>
</feature>
<feature type="region of interest" description="Disordered" evidence="1">
    <location>
        <begin position="155"/>
        <end position="215"/>
    </location>
</feature>
<dbReference type="GO" id="GO:0005654">
    <property type="term" value="C:nucleoplasm"/>
    <property type="evidence" value="ECO:0007669"/>
    <property type="project" value="TreeGrafter"/>
</dbReference>
<evidence type="ECO:0000313" key="4">
    <source>
        <dbReference type="Proteomes" id="UP000556200"/>
    </source>
</evidence>
<feature type="compositionally biased region" description="Basic and acidic residues" evidence="1">
    <location>
        <begin position="479"/>
        <end position="518"/>
    </location>
</feature>
<feature type="region of interest" description="Disordered" evidence="1">
    <location>
        <begin position="424"/>
        <end position="531"/>
    </location>
</feature>
<dbReference type="Proteomes" id="UP000556200">
    <property type="component" value="Unassembled WGS sequence"/>
</dbReference>
<feature type="region of interest" description="Disordered" evidence="1">
    <location>
        <begin position="114"/>
        <end position="139"/>
    </location>
</feature>
<feature type="compositionally biased region" description="Basic and acidic residues" evidence="1">
    <location>
        <begin position="233"/>
        <end position="252"/>
    </location>
</feature>
<feature type="region of interest" description="Disordered" evidence="1">
    <location>
        <begin position="1"/>
        <end position="37"/>
    </location>
</feature>
<dbReference type="PANTHER" id="PTHR14662:SF2">
    <property type="entry name" value="PARTNER AND LOCALIZER OF BRCA2"/>
    <property type="match status" value="1"/>
</dbReference>
<dbReference type="EMBL" id="VYZA01000077">
    <property type="protein sequence ID" value="NWQ62225.1"/>
    <property type="molecule type" value="Genomic_DNA"/>
</dbReference>
<name>A0A7K4QME4_9TYRA</name>
<feature type="non-terminal residue" evidence="3">
    <location>
        <position position="866"/>
    </location>
</feature>
<dbReference type="GO" id="GO:0003677">
    <property type="term" value="F:DNA binding"/>
    <property type="evidence" value="ECO:0007669"/>
    <property type="project" value="InterPro"/>
</dbReference>
<feature type="domain" description="Partner and localiser of BRCA2 WD40" evidence="2">
    <location>
        <begin position="524"/>
        <end position="864"/>
    </location>
</feature>
<dbReference type="InterPro" id="IPR042417">
    <property type="entry name" value="PALB2"/>
</dbReference>
<dbReference type="AlphaFoldDB" id="A0A7K4QME4"/>
<feature type="compositionally biased region" description="Basic residues" evidence="1">
    <location>
        <begin position="195"/>
        <end position="206"/>
    </location>
</feature>
<gene>
    <name evidence="3" type="primary">Palb2</name>
    <name evidence="3" type="ORF">NEOCIN_R13620</name>
</gene>
<reference evidence="3 4" key="1">
    <citation type="submission" date="2019-09" db="EMBL/GenBank/DDBJ databases">
        <title>Bird 10,000 Genomes (B10K) Project - Family phase.</title>
        <authorList>
            <person name="Zhang G."/>
        </authorList>
    </citation>
    <scope>NUCLEOTIDE SEQUENCE [LARGE SCALE GENOMIC DNA]</scope>
    <source>
        <strain evidence="3">B10K-DU-004-15</strain>
        <tissue evidence="3">Mixed tissue sample</tissue>
    </source>
</reference>
<dbReference type="InterPro" id="IPR011044">
    <property type="entry name" value="Quino_amine_DH_bsu"/>
</dbReference>
<dbReference type="PANTHER" id="PTHR14662">
    <property type="entry name" value="PARTNER AND LOCALIZER OF BRCA2"/>
    <property type="match status" value="1"/>
</dbReference>
<feature type="region of interest" description="Disordered" evidence="1">
    <location>
        <begin position="349"/>
        <end position="368"/>
    </location>
</feature>
<sequence length="866" mass="92572">SENKVLPEDGNNTVTKKSKSLEGNESDADTLNPCPADRALGSAQELLENRQLEIQSRRFPPKEATAPEGALSSCTVVEGLLFPVEYYVRTTRRMSSCQRKVDLDAVILSQLGRSKKGQRTKCKEKDANSDQPSQERAKGDLESGVVLFPFLGAEKDPANSSSSEKSLPVSSSSSTSLGSVSQKSIISTRQEQSRSQRKQKGRRRSACKAPVHPVSQELIMAGERSALLPSESQSEKENCDANLEKSSSDESKFCPMGSEGPAALSLPAADPDTRCSLFSFRSPQWLVPRLGIRDFHLPNEEFGVLKLEKLKSSPANDLEDFVPCVCGDGAAPQDTPSAQMNPEEKSLRNNLISPSKTGLPKLPGVESPASKKELSTHELLFTPVGTVLAGAPTQPESLISSSVFPAVGATPGVFPSVHSEVFPGTPSVPTSQGALPSSGGAAQVLGHGAHKDPAMPLPDSCGAGAATDGEEQGTMFTSADERGPENKSDQALALDEHQQSENKEQGSYRACPEQKKGGAEQLTPVLPDGPKEENLQLVSELKDSSGSCAVDVSTVWWEAAGCRELRVVTASESSVSLWEPLAPKHWGKVCTWQLGEIPVIQIVPLPDSCNLVCVALGELEIGEIRTLLFSSETDLFKHSLVKSGNIKAVVGLKDQRVVSSIRTLQEQQVEMVWLSGTGGSKDRQTLMPPEETVTAFAEVEGMREALVGTTAANSIVVWNLKTGQLLRKMHVGYSYPASICHRAYSDSGLLFVVLSHPHAKESEACGNPAFRVVAFNPRTGRSRGVMFSSLPPSPAGRQYLEGDVRDTAGAAVLTSGAVAVWDLLRGRCTAVLPPGPAGRWALARWAPAGAGLLAGQRDGTVRLYHY</sequence>
<evidence type="ECO:0000313" key="3">
    <source>
        <dbReference type="EMBL" id="NWQ62225.1"/>
    </source>
</evidence>
<protein>
    <submittedName>
        <fullName evidence="3">PALB2 protein</fullName>
    </submittedName>
</protein>
<dbReference type="InterPro" id="IPR031920">
    <property type="entry name" value="PALB2_WD40"/>
</dbReference>
<evidence type="ECO:0000256" key="1">
    <source>
        <dbReference type="SAM" id="MobiDB-lite"/>
    </source>
</evidence>
<dbReference type="SUPFAM" id="SSF50969">
    <property type="entry name" value="YVTN repeat-like/Quinoprotein amine dehydrogenase"/>
    <property type="match status" value="1"/>
</dbReference>
<feature type="compositionally biased region" description="Low complexity" evidence="1">
    <location>
        <begin position="160"/>
        <end position="190"/>
    </location>
</feature>